<dbReference type="CDD" id="cd00038">
    <property type="entry name" value="CAP_ED"/>
    <property type="match status" value="1"/>
</dbReference>
<dbReference type="Pfam" id="PF00027">
    <property type="entry name" value="cNMP_binding"/>
    <property type="match status" value="1"/>
</dbReference>
<dbReference type="SMART" id="SM00419">
    <property type="entry name" value="HTH_CRP"/>
    <property type="match status" value="1"/>
</dbReference>
<feature type="domain" description="HTH crp-type" evidence="5">
    <location>
        <begin position="153"/>
        <end position="221"/>
    </location>
</feature>
<dbReference type="PANTHER" id="PTHR24567:SF74">
    <property type="entry name" value="HTH-TYPE TRANSCRIPTIONAL REGULATOR ARCR"/>
    <property type="match status" value="1"/>
</dbReference>
<keyword evidence="3" id="KW-0804">Transcription</keyword>
<dbReference type="SUPFAM" id="SSF46785">
    <property type="entry name" value="Winged helix' DNA-binding domain"/>
    <property type="match status" value="1"/>
</dbReference>
<evidence type="ECO:0000259" key="4">
    <source>
        <dbReference type="PROSITE" id="PS50042"/>
    </source>
</evidence>
<dbReference type="Gene3D" id="2.60.120.10">
    <property type="entry name" value="Jelly Rolls"/>
    <property type="match status" value="1"/>
</dbReference>
<dbReference type="InterPro" id="IPR050397">
    <property type="entry name" value="Env_Response_Regulators"/>
</dbReference>
<dbReference type="PROSITE" id="PS00889">
    <property type="entry name" value="CNMP_BINDING_2"/>
    <property type="match status" value="1"/>
</dbReference>
<evidence type="ECO:0000256" key="2">
    <source>
        <dbReference type="ARBA" id="ARBA00023125"/>
    </source>
</evidence>
<dbReference type="InterPro" id="IPR012318">
    <property type="entry name" value="HTH_CRP"/>
</dbReference>
<dbReference type="InterPro" id="IPR014710">
    <property type="entry name" value="RmlC-like_jellyroll"/>
</dbReference>
<dbReference type="InterPro" id="IPR036390">
    <property type="entry name" value="WH_DNA-bd_sf"/>
</dbReference>
<dbReference type="SUPFAM" id="SSF51206">
    <property type="entry name" value="cAMP-binding domain-like"/>
    <property type="match status" value="1"/>
</dbReference>
<keyword evidence="1" id="KW-0805">Transcription regulation</keyword>
<keyword evidence="2" id="KW-0238">DNA-binding</keyword>
<dbReference type="InterPro" id="IPR018490">
    <property type="entry name" value="cNMP-bd_dom_sf"/>
</dbReference>
<dbReference type="PROSITE" id="PS50042">
    <property type="entry name" value="CNMP_BINDING_3"/>
    <property type="match status" value="1"/>
</dbReference>
<dbReference type="InterPro" id="IPR036388">
    <property type="entry name" value="WH-like_DNA-bd_sf"/>
</dbReference>
<dbReference type="PROSITE" id="PS51063">
    <property type="entry name" value="HTH_CRP_2"/>
    <property type="match status" value="1"/>
</dbReference>
<dbReference type="SMART" id="SM00100">
    <property type="entry name" value="cNMP"/>
    <property type="match status" value="1"/>
</dbReference>
<proteinExistence type="predicted"/>
<dbReference type="Proteomes" id="UP001500655">
    <property type="component" value="Unassembled WGS sequence"/>
</dbReference>
<evidence type="ECO:0000313" key="6">
    <source>
        <dbReference type="EMBL" id="GAA1744292.1"/>
    </source>
</evidence>
<dbReference type="EMBL" id="BAAALS010000005">
    <property type="protein sequence ID" value="GAA1744292.1"/>
    <property type="molecule type" value="Genomic_DNA"/>
</dbReference>
<evidence type="ECO:0000256" key="3">
    <source>
        <dbReference type="ARBA" id="ARBA00023163"/>
    </source>
</evidence>
<dbReference type="Gene3D" id="1.10.10.10">
    <property type="entry name" value="Winged helix-like DNA-binding domain superfamily/Winged helix DNA-binding domain"/>
    <property type="match status" value="1"/>
</dbReference>
<feature type="domain" description="Cyclic nucleotide-binding" evidence="4">
    <location>
        <begin position="19"/>
        <end position="122"/>
    </location>
</feature>
<protein>
    <submittedName>
        <fullName evidence="6">cAMP-activated global transcriptional regulator CRP</fullName>
    </submittedName>
</protein>
<gene>
    <name evidence="6" type="primary">crp</name>
    <name evidence="6" type="ORF">GCM10009681_13900</name>
</gene>
<dbReference type="Pfam" id="PF13545">
    <property type="entry name" value="HTH_Crp_2"/>
    <property type="match status" value="1"/>
</dbReference>
<evidence type="ECO:0000259" key="5">
    <source>
        <dbReference type="PROSITE" id="PS51063"/>
    </source>
</evidence>
<evidence type="ECO:0000256" key="1">
    <source>
        <dbReference type="ARBA" id="ARBA00023015"/>
    </source>
</evidence>
<dbReference type="PANTHER" id="PTHR24567">
    <property type="entry name" value="CRP FAMILY TRANSCRIPTIONAL REGULATORY PROTEIN"/>
    <property type="match status" value="1"/>
</dbReference>
<reference evidence="6 7" key="1">
    <citation type="journal article" date="2019" name="Int. J. Syst. Evol. Microbiol.">
        <title>The Global Catalogue of Microorganisms (GCM) 10K type strain sequencing project: providing services to taxonomists for standard genome sequencing and annotation.</title>
        <authorList>
            <consortium name="The Broad Institute Genomics Platform"/>
            <consortium name="The Broad Institute Genome Sequencing Center for Infectious Disease"/>
            <person name="Wu L."/>
            <person name="Ma J."/>
        </authorList>
    </citation>
    <scope>NUCLEOTIDE SEQUENCE [LARGE SCALE GENOMIC DNA]</scope>
    <source>
        <strain evidence="6 7">JCM 13249</strain>
    </source>
</reference>
<name>A0ABN2JYX6_9ACTN</name>
<accession>A0ABN2JYX6</accession>
<evidence type="ECO:0000313" key="7">
    <source>
        <dbReference type="Proteomes" id="UP001500655"/>
    </source>
</evidence>
<organism evidence="6 7">
    <name type="scientific">Luedemannella helvata</name>
    <dbReference type="NCBI Taxonomy" id="349315"/>
    <lineage>
        <taxon>Bacteria</taxon>
        <taxon>Bacillati</taxon>
        <taxon>Actinomycetota</taxon>
        <taxon>Actinomycetes</taxon>
        <taxon>Micromonosporales</taxon>
        <taxon>Micromonosporaceae</taxon>
        <taxon>Luedemannella</taxon>
    </lineage>
</organism>
<dbReference type="InterPro" id="IPR000595">
    <property type="entry name" value="cNMP-bd_dom"/>
</dbReference>
<dbReference type="InterPro" id="IPR018488">
    <property type="entry name" value="cNMP-bd_CS"/>
</dbReference>
<keyword evidence="7" id="KW-1185">Reference proteome</keyword>
<comment type="caution">
    <text evidence="6">The sequence shown here is derived from an EMBL/GenBank/DDBJ whole genome shotgun (WGS) entry which is preliminary data.</text>
</comment>
<sequence length="232" mass="24741">MTVDGRPSDAGDALTGVDMFAGLEPEARARVLAAAVPRTYRKGQLLFVEGDPGESLIVLRRGAVAVFRTAPTGERAVLTVVRPPDVLGEVSLLDGAARSASAEAIEDCQALALSRPAFIELVHASPRLLDAVMRSLGGLIRRLTEQNADHVFLDLPGRVAKTLVRLAGDAPAPMVTIELNQSQLAEMAGGSRQSVNQAIGSFANRGWLRTEGRRIVVTDLASLRRRAGMTER</sequence>